<evidence type="ECO:0000313" key="3">
    <source>
        <dbReference type="Proteomes" id="UP000294530"/>
    </source>
</evidence>
<sequence>MRADVALQCQAFHRVKRRLNPALNVIITRLQHWDLPDVIGIALGTTTYFHGISSLDVPQNNNPSLNFYHPGRETYSTCKIHLAYTGKLAGLLHIVWDREVSPSQVLQYKQAAVSRSPPELPAKLRVDTEHLFPDSADEVRRAWTRIWWLRALRALHRYGCSRIGVLKQDCASSE</sequence>
<dbReference type="AlphaFoldDB" id="A0A976IEF6"/>
<evidence type="ECO:0000313" key="2">
    <source>
        <dbReference type="EMBL" id="TDH68745.1"/>
    </source>
</evidence>
<protein>
    <submittedName>
        <fullName evidence="1">Uncharacterized protein</fullName>
    </submittedName>
</protein>
<dbReference type="RefSeq" id="XP_067818244.1">
    <property type="nucleotide sequence ID" value="XM_067963193.1"/>
</dbReference>
<keyword evidence="3" id="KW-1185">Reference proteome</keyword>
<accession>A0A976IEF6</accession>
<dbReference type="GeneID" id="94348864"/>
<reference evidence="1" key="2">
    <citation type="submission" date="2021-07" db="EMBL/GenBank/DDBJ databases">
        <authorList>
            <person name="Fletcher K."/>
        </authorList>
    </citation>
    <scope>NUCLEOTIDE SEQUENCE</scope>
    <source>
        <strain evidence="1">SF5</strain>
    </source>
</reference>
<dbReference type="Proteomes" id="UP000294530">
    <property type="component" value="Unassembled WGS sequence"/>
</dbReference>
<organism evidence="1 3">
    <name type="scientific">Bremia lactucae</name>
    <name type="common">Lettuce downy mildew</name>
    <dbReference type="NCBI Taxonomy" id="4779"/>
    <lineage>
        <taxon>Eukaryota</taxon>
        <taxon>Sar</taxon>
        <taxon>Stramenopiles</taxon>
        <taxon>Oomycota</taxon>
        <taxon>Peronosporomycetes</taxon>
        <taxon>Peronosporales</taxon>
        <taxon>Peronosporaceae</taxon>
        <taxon>Bremia</taxon>
    </lineage>
</organism>
<name>A0A976IEF6_BRELC</name>
<evidence type="ECO:0000313" key="1">
    <source>
        <dbReference type="EMBL" id="TDH68744.1"/>
    </source>
</evidence>
<proteinExistence type="predicted"/>
<comment type="caution">
    <text evidence="1">The sequence shown here is derived from an EMBL/GenBank/DDBJ whole genome shotgun (WGS) entry which is preliminary data.</text>
</comment>
<reference evidence="1 3" key="1">
    <citation type="journal article" date="2021" name="Genome Biol.">
        <title>AFLAP: assembly-free linkage analysis pipeline using k-mers from genome sequencing data.</title>
        <authorList>
            <person name="Fletcher K."/>
            <person name="Zhang L."/>
            <person name="Gil J."/>
            <person name="Han R."/>
            <person name="Cavanaugh K."/>
            <person name="Michelmore R."/>
        </authorList>
    </citation>
    <scope>NUCLEOTIDE SEQUENCE [LARGE SCALE GENOMIC DNA]</scope>
    <source>
        <strain evidence="1 3">SF5</strain>
    </source>
</reference>
<dbReference type="EMBL" id="SHOA02000016">
    <property type="protein sequence ID" value="TDH68744.1"/>
    <property type="molecule type" value="Genomic_DNA"/>
</dbReference>
<dbReference type="KEGG" id="blac:94348864"/>
<dbReference type="EMBL" id="SHOA02000016">
    <property type="protein sequence ID" value="TDH68745.1"/>
    <property type="molecule type" value="Genomic_DNA"/>
</dbReference>
<gene>
    <name evidence="2" type="ORF">CCR75_005110</name>
    <name evidence="1" type="ORF">CCR75_005113</name>
</gene>